<keyword evidence="15" id="KW-0326">Glycosidase</keyword>
<evidence type="ECO:0000256" key="10">
    <source>
        <dbReference type="ARBA" id="ARBA00022801"/>
    </source>
</evidence>
<evidence type="ECO:0000256" key="16">
    <source>
        <dbReference type="ARBA" id="ARBA00023316"/>
    </source>
</evidence>
<dbReference type="OrthoDB" id="4781at2759"/>
<evidence type="ECO:0000256" key="1">
    <source>
        <dbReference type="ARBA" id="ARBA00000822"/>
    </source>
</evidence>
<evidence type="ECO:0000256" key="4">
    <source>
        <dbReference type="ARBA" id="ARBA00022512"/>
    </source>
</evidence>
<evidence type="ECO:0000256" key="21">
    <source>
        <dbReference type="SAM" id="MobiDB-lite"/>
    </source>
</evidence>
<dbReference type="GO" id="GO:0031505">
    <property type="term" value="P:fungal-type cell wall organization"/>
    <property type="evidence" value="ECO:0007669"/>
    <property type="project" value="TreeGrafter"/>
</dbReference>
<protein>
    <recommendedName>
        <fullName evidence="18">Crh-like protein</fullName>
        <ecNumber evidence="18">3.2.-.-</ecNumber>
    </recommendedName>
</protein>
<comment type="catalytic activity">
    <reaction evidence="1">
        <text>Random endo-hydrolysis of N-acetyl-beta-D-glucosaminide (1-&gt;4)-beta-linkages in chitin and chitodextrins.</text>
        <dbReference type="EC" id="3.2.1.14"/>
    </reaction>
</comment>
<keyword evidence="11 18" id="KW-0472">Membrane</keyword>
<keyword evidence="5" id="KW-0964">Secreted</keyword>
<dbReference type="HOGENOM" id="CLU_027506_2_1_1"/>
<dbReference type="GO" id="GO:0008843">
    <property type="term" value="F:endochitinase activity"/>
    <property type="evidence" value="ECO:0007669"/>
    <property type="project" value="UniProtKB-EC"/>
</dbReference>
<dbReference type="Proteomes" id="UP000000267">
    <property type="component" value="Unassembled WGS sequence"/>
</dbReference>
<dbReference type="OMA" id="DDDNWEG"/>
<evidence type="ECO:0000256" key="7">
    <source>
        <dbReference type="ARBA" id="ARBA00022676"/>
    </source>
</evidence>
<feature type="signal peptide" evidence="22">
    <location>
        <begin position="1"/>
        <end position="20"/>
    </location>
</feature>
<dbReference type="RefSeq" id="XP_001645244.1">
    <property type="nucleotide sequence ID" value="XM_001645194.1"/>
</dbReference>
<feature type="active site" description="Nucleophile" evidence="19">
    <location>
        <position position="117"/>
    </location>
</feature>
<evidence type="ECO:0000256" key="20">
    <source>
        <dbReference type="PIRSR" id="PIRSR037299-2"/>
    </source>
</evidence>
<dbReference type="FunFam" id="2.60.120.200:FF:000162">
    <property type="entry name" value="Glycosidase"/>
    <property type="match status" value="1"/>
</dbReference>
<sequence>MLFNKKSLFAALVAMKLAAADTCNPLKSTSCPDDTALGTSFSEDFTSASKYFTNTGNPGTIEYASDGLAITMKKRFDNPSLKSNFYLMYGKFEVIMKAAPGTGIVSSVFLQSDDLDEIDLEWLGGDTTQFQSNYFSKGNTTTYDRGEYHGVNAPQNEFHNYTVDWAMDKTVFYLDGVPVRTLLNTTSEGYPQSPMALYLGVWAGGDPSNPPGTIEWAGGETNYADAPFSMFVKQLVVSDYSSGSSYSYNGQSGSWESIQAANGQVYGRYGIAQEEFANLVDGESVEYANTASNSTTTTTTSATTSSETSETSEDVSTSTEFSSSSSELKTLSTSSDISETSTFSSLYPTSNSSTIEPSSTEYSSSSLFFNSTSSAPVTTSASSTSEVQTTIMSSRISSSTVARNTSSTTTHEISSANFGNAVIEKSNSLFTVLGLALAFFM</sequence>
<evidence type="ECO:0000256" key="8">
    <source>
        <dbReference type="ARBA" id="ARBA00022679"/>
    </source>
</evidence>
<keyword evidence="4" id="KW-0134">Cell wall</keyword>
<dbReference type="AlphaFoldDB" id="A7TK40"/>
<dbReference type="STRING" id="436907.A7TK40"/>
<gene>
    <name evidence="24" type="ORF">Kpol_1060p42</name>
</gene>
<dbReference type="GeneID" id="5545604"/>
<evidence type="ECO:0000256" key="5">
    <source>
        <dbReference type="ARBA" id="ARBA00022525"/>
    </source>
</evidence>
<keyword evidence="12 20" id="KW-1015">Disulfide bond</keyword>
<dbReference type="GO" id="GO:0016757">
    <property type="term" value="F:glycosyltransferase activity"/>
    <property type="evidence" value="ECO:0007669"/>
    <property type="project" value="UniProtKB-KW"/>
</dbReference>
<dbReference type="InterPro" id="IPR017168">
    <property type="entry name" value="CHR-like"/>
</dbReference>
<evidence type="ECO:0000256" key="14">
    <source>
        <dbReference type="ARBA" id="ARBA00023288"/>
    </source>
</evidence>
<dbReference type="PROSITE" id="PS51762">
    <property type="entry name" value="GH16_2"/>
    <property type="match status" value="1"/>
</dbReference>
<evidence type="ECO:0000313" key="24">
    <source>
        <dbReference type="EMBL" id="EDO17386.1"/>
    </source>
</evidence>
<organism evidence="25">
    <name type="scientific">Vanderwaltozyma polyspora (strain ATCC 22028 / DSM 70294 / BCRC 21397 / CBS 2163 / NBRC 10782 / NRRL Y-8283 / UCD 57-17)</name>
    <name type="common">Kluyveromyces polysporus</name>
    <dbReference type="NCBI Taxonomy" id="436907"/>
    <lineage>
        <taxon>Eukaryota</taxon>
        <taxon>Fungi</taxon>
        <taxon>Dikarya</taxon>
        <taxon>Ascomycota</taxon>
        <taxon>Saccharomycotina</taxon>
        <taxon>Saccharomycetes</taxon>
        <taxon>Saccharomycetales</taxon>
        <taxon>Saccharomycetaceae</taxon>
        <taxon>Vanderwaltozyma</taxon>
    </lineage>
</organism>
<dbReference type="GO" id="GO:0005975">
    <property type="term" value="P:carbohydrate metabolic process"/>
    <property type="evidence" value="ECO:0007669"/>
    <property type="project" value="InterPro"/>
</dbReference>
<evidence type="ECO:0000256" key="6">
    <source>
        <dbReference type="ARBA" id="ARBA00022622"/>
    </source>
</evidence>
<keyword evidence="8" id="KW-0808">Transferase</keyword>
<dbReference type="PANTHER" id="PTHR10963">
    <property type="entry name" value="GLYCOSYL HYDROLASE-RELATED"/>
    <property type="match status" value="1"/>
</dbReference>
<keyword evidence="6" id="KW-0336">GPI-anchor</keyword>
<feature type="domain" description="GH16" evidence="23">
    <location>
        <begin position="32"/>
        <end position="225"/>
    </location>
</feature>
<dbReference type="SUPFAM" id="SSF49899">
    <property type="entry name" value="Concanavalin A-like lectins/glucanases"/>
    <property type="match status" value="1"/>
</dbReference>
<evidence type="ECO:0000259" key="23">
    <source>
        <dbReference type="PROSITE" id="PS51762"/>
    </source>
</evidence>
<evidence type="ECO:0000256" key="2">
    <source>
        <dbReference type="ARBA" id="ARBA00004191"/>
    </source>
</evidence>
<evidence type="ECO:0000256" key="9">
    <source>
        <dbReference type="ARBA" id="ARBA00022729"/>
    </source>
</evidence>
<name>A7TK40_VANPO</name>
<evidence type="ECO:0000256" key="13">
    <source>
        <dbReference type="ARBA" id="ARBA00023180"/>
    </source>
</evidence>
<dbReference type="InterPro" id="IPR050546">
    <property type="entry name" value="Glycosyl_Hydrlase_16"/>
</dbReference>
<dbReference type="InterPro" id="IPR000757">
    <property type="entry name" value="Beta-glucanase-like"/>
</dbReference>
<dbReference type="CDD" id="cd02183">
    <property type="entry name" value="GH16_fungal_CRH1_transglycosylase"/>
    <property type="match status" value="1"/>
</dbReference>
<comment type="similarity">
    <text evidence="17">Belongs to the glycosyl hydrolase 16 family. CRH1 subfamily.</text>
</comment>
<evidence type="ECO:0000313" key="25">
    <source>
        <dbReference type="Proteomes" id="UP000000267"/>
    </source>
</evidence>
<dbReference type="PIRSF" id="PIRSF037299">
    <property type="entry name" value="Glycosidase_CRH1_prd"/>
    <property type="match status" value="1"/>
</dbReference>
<dbReference type="eggNOG" id="ENOG502QQ71">
    <property type="taxonomic scope" value="Eukaryota"/>
</dbReference>
<reference evidence="24 25" key="1">
    <citation type="journal article" date="2007" name="Proc. Natl. Acad. Sci. U.S.A.">
        <title>Independent sorting-out of thousands of duplicated gene pairs in two yeast species descended from a whole-genome duplication.</title>
        <authorList>
            <person name="Scannell D.R."/>
            <person name="Frank A.C."/>
            <person name="Conant G.C."/>
            <person name="Byrne K.P."/>
            <person name="Woolfit M."/>
            <person name="Wolfe K.H."/>
        </authorList>
    </citation>
    <scope>NUCLEOTIDE SEQUENCE [LARGE SCALE GENOMIC DNA]</scope>
    <source>
        <strain evidence="25">ATCC 22028 / DSM 70294 / BCRC 21397 / CBS 2163 / NBRC 10782 / NRRL Y-8283 / UCD 57-17</strain>
    </source>
</reference>
<dbReference type="PANTHER" id="PTHR10963:SF68">
    <property type="entry name" value="GLYCOSIDASE CRH1-RELATED"/>
    <property type="match status" value="1"/>
</dbReference>
<keyword evidence="14" id="KW-0449">Lipoprotein</keyword>
<comment type="subcellular location">
    <subcellularLocation>
        <location evidence="3">Membrane</location>
        <topology evidence="3">Lipid-anchor</topology>
        <topology evidence="3">GPI-anchor</topology>
    </subcellularLocation>
    <subcellularLocation>
        <location evidence="2">Secreted</location>
        <location evidence="2">Cell wall</location>
    </subcellularLocation>
</comment>
<feature type="chain" id="PRO_5002712945" description="Crh-like protein" evidence="22">
    <location>
        <begin position="21"/>
        <end position="441"/>
    </location>
</feature>
<dbReference type="KEGG" id="vpo:Kpol_1060p42"/>
<dbReference type="PhylomeDB" id="A7TK40"/>
<evidence type="ECO:0000256" key="3">
    <source>
        <dbReference type="ARBA" id="ARBA00004589"/>
    </source>
</evidence>
<dbReference type="InParanoid" id="A7TK40"/>
<dbReference type="InterPro" id="IPR013320">
    <property type="entry name" value="ConA-like_dom_sf"/>
</dbReference>
<keyword evidence="9 22" id="KW-0732">Signal</keyword>
<keyword evidence="16" id="KW-0961">Cell wall biogenesis/degradation</keyword>
<evidence type="ECO:0000256" key="19">
    <source>
        <dbReference type="PIRSR" id="PIRSR037299-1"/>
    </source>
</evidence>
<keyword evidence="13" id="KW-0325">Glycoprotein</keyword>
<keyword evidence="25" id="KW-1185">Reference proteome</keyword>
<evidence type="ECO:0000256" key="17">
    <source>
        <dbReference type="ARBA" id="ARBA00038074"/>
    </source>
</evidence>
<feature type="disulfide bond" evidence="20">
    <location>
        <begin position="23"/>
        <end position="31"/>
    </location>
</feature>
<evidence type="ECO:0000256" key="12">
    <source>
        <dbReference type="ARBA" id="ARBA00023157"/>
    </source>
</evidence>
<dbReference type="GO" id="GO:0009277">
    <property type="term" value="C:fungal-type cell wall"/>
    <property type="evidence" value="ECO:0007669"/>
    <property type="project" value="TreeGrafter"/>
</dbReference>
<proteinExistence type="inferred from homology"/>
<dbReference type="Pfam" id="PF00722">
    <property type="entry name" value="Glyco_hydro_16"/>
    <property type="match status" value="1"/>
</dbReference>
<feature type="region of interest" description="Disordered" evidence="21">
    <location>
        <begin position="290"/>
        <end position="330"/>
    </location>
</feature>
<feature type="active site" description="Proton donor" evidence="19">
    <location>
        <position position="121"/>
    </location>
</feature>
<dbReference type="EMBL" id="DS480405">
    <property type="protein sequence ID" value="EDO17386.1"/>
    <property type="molecule type" value="Genomic_DNA"/>
</dbReference>
<evidence type="ECO:0000256" key="15">
    <source>
        <dbReference type="ARBA" id="ARBA00023295"/>
    </source>
</evidence>
<accession>A7TK40</accession>
<dbReference type="FunCoup" id="A7TK40">
    <property type="interactions" value="48"/>
</dbReference>
<dbReference type="GO" id="GO:0098552">
    <property type="term" value="C:side of membrane"/>
    <property type="evidence" value="ECO:0007669"/>
    <property type="project" value="UniProtKB-KW"/>
</dbReference>
<dbReference type="EC" id="3.2.-.-" evidence="18"/>
<evidence type="ECO:0000256" key="22">
    <source>
        <dbReference type="SAM" id="SignalP"/>
    </source>
</evidence>
<keyword evidence="7" id="KW-0328">Glycosyltransferase</keyword>
<keyword evidence="10 18" id="KW-0378">Hydrolase</keyword>
<dbReference type="Gene3D" id="2.60.120.200">
    <property type="match status" value="1"/>
</dbReference>
<evidence type="ECO:0000256" key="11">
    <source>
        <dbReference type="ARBA" id="ARBA00023136"/>
    </source>
</evidence>
<evidence type="ECO:0000256" key="18">
    <source>
        <dbReference type="PIRNR" id="PIRNR037299"/>
    </source>
</evidence>